<evidence type="ECO:0008006" key="4">
    <source>
        <dbReference type="Google" id="ProtNLM"/>
    </source>
</evidence>
<dbReference type="Gene3D" id="2.40.160.20">
    <property type="match status" value="1"/>
</dbReference>
<organism evidence="2 3">
    <name type="scientific">Flavobacterium succinicans</name>
    <dbReference type="NCBI Taxonomy" id="29536"/>
    <lineage>
        <taxon>Bacteria</taxon>
        <taxon>Pseudomonadati</taxon>
        <taxon>Bacteroidota</taxon>
        <taxon>Flavobacteriia</taxon>
        <taxon>Flavobacteriales</taxon>
        <taxon>Flavobacteriaceae</taxon>
        <taxon>Flavobacterium</taxon>
    </lineage>
</organism>
<dbReference type="RefSeq" id="WP_064716050.1">
    <property type="nucleotide sequence ID" value="NZ_JMTM01000060.1"/>
</dbReference>
<dbReference type="EMBL" id="JMTM01000060">
    <property type="protein sequence ID" value="OAZ03497.1"/>
    <property type="molecule type" value="Genomic_DNA"/>
</dbReference>
<evidence type="ECO:0000256" key="1">
    <source>
        <dbReference type="SAM" id="SignalP"/>
    </source>
</evidence>
<dbReference type="NCBIfam" id="NF047659">
    <property type="entry name" value="THC0290_0291_fam"/>
    <property type="match status" value="1"/>
</dbReference>
<gene>
    <name evidence="2" type="ORF">FLB_22860</name>
</gene>
<dbReference type="OrthoDB" id="1142271at2"/>
<evidence type="ECO:0000313" key="2">
    <source>
        <dbReference type="EMBL" id="OAZ03497.1"/>
    </source>
</evidence>
<reference evidence="2 3" key="1">
    <citation type="submission" date="2016-06" db="EMBL/GenBank/DDBJ databases">
        <title>Draft genome sequence of Flavobacterium succinicans strain DD5b.</title>
        <authorList>
            <person name="Poehlein A."/>
            <person name="Daniel R."/>
            <person name="Simeonova D.D."/>
        </authorList>
    </citation>
    <scope>NUCLEOTIDE SEQUENCE [LARGE SCALE GENOMIC DNA]</scope>
    <source>
        <strain evidence="2 3">DD5b</strain>
    </source>
</reference>
<name>A0A199XQ01_9FLAO</name>
<comment type="caution">
    <text evidence="2">The sequence shown here is derived from an EMBL/GenBank/DDBJ whole genome shotgun (WGS) entry which is preliminary data.</text>
</comment>
<protein>
    <recommendedName>
        <fullName evidence="4">Glutamate dehydrogenase</fullName>
    </recommendedName>
</protein>
<feature type="signal peptide" evidence="1">
    <location>
        <begin position="1"/>
        <end position="21"/>
    </location>
</feature>
<evidence type="ECO:0000313" key="3">
    <source>
        <dbReference type="Proteomes" id="UP000093807"/>
    </source>
</evidence>
<proteinExistence type="predicted"/>
<accession>A0A199XQ01</accession>
<feature type="chain" id="PRO_5008286763" description="Glutamate dehydrogenase" evidence="1">
    <location>
        <begin position="22"/>
        <end position="263"/>
    </location>
</feature>
<dbReference type="PATRIC" id="fig|29536.5.peg.2385"/>
<sequence>MFKKIVLTIIALLFVVNISHAQFNVAHEIGVTVGPVAFQSDYGERHDFDTNAGNTGFGIGLVHYLNFSTKAYNDNYFNEHFKVRSELSYSSTNFRHFGTWVDQSNNSLGKEQLRAMRGSSSVLNLGVQGEFHPIKIHDFENSIGTFSPYASLGLLYSFYSSEATSTMGPLGTSMTTIPKYLTPSDGRPHGFSTESKTVLSVIAGIGSRYKLTSMSDLLVDMRFQYFTSDWVDGLNPNKQIYKENKANDWMVWFNIGYIQYLDI</sequence>
<dbReference type="AlphaFoldDB" id="A0A199XQ01"/>
<keyword evidence="1" id="KW-0732">Signal</keyword>
<keyword evidence="3" id="KW-1185">Reference proteome</keyword>
<dbReference type="Proteomes" id="UP000093807">
    <property type="component" value="Unassembled WGS sequence"/>
</dbReference>